<protein>
    <submittedName>
        <fullName evidence="12">D-alanyl-D-alanine carboxypeptidase</fullName>
    </submittedName>
</protein>
<dbReference type="SUPFAM" id="SSF56601">
    <property type="entry name" value="beta-lactamase/transpeptidase-like"/>
    <property type="match status" value="1"/>
</dbReference>
<evidence type="ECO:0000256" key="2">
    <source>
        <dbReference type="ARBA" id="ARBA00022729"/>
    </source>
</evidence>
<dbReference type="SMART" id="SM00567">
    <property type="entry name" value="EZ_HEAT"/>
    <property type="match status" value="4"/>
</dbReference>
<evidence type="ECO:0000256" key="9">
    <source>
        <dbReference type="RuleBase" id="RU004016"/>
    </source>
</evidence>
<proteinExistence type="inferred from homology"/>
<feature type="region of interest" description="Disordered" evidence="10">
    <location>
        <begin position="383"/>
        <end position="433"/>
    </location>
</feature>
<evidence type="ECO:0000256" key="3">
    <source>
        <dbReference type="ARBA" id="ARBA00022801"/>
    </source>
</evidence>
<keyword evidence="3" id="KW-0378">Hydrolase</keyword>
<dbReference type="InterPro" id="IPR012338">
    <property type="entry name" value="Beta-lactam/transpept-like"/>
</dbReference>
<dbReference type="eggNOG" id="COG1686">
    <property type="taxonomic scope" value="Bacteria"/>
</dbReference>
<evidence type="ECO:0000256" key="5">
    <source>
        <dbReference type="ARBA" id="ARBA00022984"/>
    </source>
</evidence>
<feature type="active site" evidence="7">
    <location>
        <position position="143"/>
    </location>
</feature>
<sequence length="984" mass="107454">MLRVIRRIARRSGGVVVKIKARAPRRSCNFLGKSALLIGWGICFLCHASAAPNHSFPKLTAKAAAVMDADSGRLLWALHPDKPFPPASTTKIVTGMLCAQSVPPTRLIPISPYAAHLPGDRLGLRAGEKIPARDLLYAMLLISANDAAEAVAEAEGNLSNGLEGKQGRYASEPAAPFVRLMNAMAQKVGARHSHFVNPTGLPAPGQVSTARDLALLARAALTIPTFAQAVRTKTYVLHRPNEARPRVLVNTNRLLWTLPGAYGVKTGYTHEAGFCYVGAAAQKGHRVIVVLLHSDHWQTEALTLFHYGFERLSGTAAEGKGGARPVGALPDKAVPKGFGGGSVSFLGQEAPRNGYVARSSSRPTPFPSRPLLGLPGNPAIAWSRAPFPAGAGRPTAPAASQTSGGARPSPERQEAEESAGSAEPGGWASPGRHVPVANQVASQVVQTHLPFPHLVPILGLLLLASGIGIYWRGRPQWIGGIRMWLVGLSKRRKEAKQKPTTPLLSAEVVSKAETPPFQWEGLPLARRTAWEWLELLLEQPIRVLEPAIRWHLRGLLQADPSVERGRFRKILESHESLRVRLAMAEALEALAPRAVEKFARQLLEGEGVSADIRAEAAERLGAVGGERYEHFWLERLLKEPSLWATVALLRLVWLDNSTVQALLQALEVPLPEGASDELLARRRLRDGYIACVLFGHTLLEEEGFLERFQWLPEEVQCELLVALAQKGKDTEQARLLLKRFLVSPSYALLRALCDMPPDTVESALNALDELPQGAEATRAGVVRWLLGKDEESALEQIRRLAEAGDDAAAHALQLQRVVHWNPFRCAPDALLAAAQIVSCRLGYLYYDPDYVTQVLRNALSEENALPPGVPDELKALATVYRNREVHDAVFAAMQSEENLLLLLMALSHYVDEERRYAQEIAFWCAKLPSEARYALLWALAQASDPEVLEAVENALTDSNPFVRSTARQMMLGVHGRVAVQNHQS</sequence>
<keyword evidence="12" id="KW-0121">Carboxypeptidase</keyword>
<keyword evidence="2" id="KW-0732">Signal</keyword>
<dbReference type="Gene3D" id="3.40.710.10">
    <property type="entry name" value="DD-peptidase/beta-lactamase superfamily"/>
    <property type="match status" value="1"/>
</dbReference>
<dbReference type="GO" id="GO:0009252">
    <property type="term" value="P:peptidoglycan biosynthetic process"/>
    <property type="evidence" value="ECO:0007669"/>
    <property type="project" value="UniProtKB-KW"/>
</dbReference>
<dbReference type="Proteomes" id="UP000014227">
    <property type="component" value="Chromosome I"/>
</dbReference>
<evidence type="ECO:0000256" key="8">
    <source>
        <dbReference type="PIRSR" id="PIRSR618044-2"/>
    </source>
</evidence>
<keyword evidence="5" id="KW-0573">Peptidoglycan synthesis</keyword>
<feature type="binding site" evidence="8">
    <location>
        <position position="265"/>
    </location>
    <ligand>
        <name>substrate</name>
    </ligand>
</feature>
<comment type="similarity">
    <text evidence="1 9">Belongs to the peptidase S11 family.</text>
</comment>
<dbReference type="HOGENOM" id="CLU_302818_0_0_0"/>
<dbReference type="eggNOG" id="COG1413">
    <property type="taxonomic scope" value="Bacteria"/>
</dbReference>
<evidence type="ECO:0000256" key="1">
    <source>
        <dbReference type="ARBA" id="ARBA00007164"/>
    </source>
</evidence>
<dbReference type="GO" id="GO:0008360">
    <property type="term" value="P:regulation of cell shape"/>
    <property type="evidence" value="ECO:0007669"/>
    <property type="project" value="UniProtKB-KW"/>
</dbReference>
<keyword evidence="12" id="KW-0645">Protease</keyword>
<reference evidence="13" key="1">
    <citation type="submission" date="2013-03" db="EMBL/GenBank/DDBJ databases">
        <title>Genome sequence of Chthonomonas calidirosea, the first sequenced genome from the Armatimonadetes phylum (formally candidate division OP10).</title>
        <authorList>
            <person name="Lee K.C.Y."/>
            <person name="Morgan X.C."/>
            <person name="Dunfield P.F."/>
            <person name="Tamas I."/>
            <person name="Houghton K.M."/>
            <person name="Vyssotski M."/>
            <person name="Ryan J.L.J."/>
            <person name="Lagutin K."/>
            <person name="McDonald I.R."/>
            <person name="Stott M.B."/>
        </authorList>
    </citation>
    <scope>NUCLEOTIDE SEQUENCE [LARGE SCALE GENOMIC DNA]</scope>
    <source>
        <strain evidence="13">DSM 23976 / ICMP 18418 / T49</strain>
    </source>
</reference>
<evidence type="ECO:0000313" key="13">
    <source>
        <dbReference type="Proteomes" id="UP000014227"/>
    </source>
</evidence>
<accession>S0EWY7</accession>
<dbReference type="PANTHER" id="PTHR21581">
    <property type="entry name" value="D-ALANYL-D-ALANINE CARBOXYPEPTIDASE"/>
    <property type="match status" value="1"/>
</dbReference>
<evidence type="ECO:0000259" key="11">
    <source>
        <dbReference type="Pfam" id="PF00768"/>
    </source>
</evidence>
<feature type="active site" description="Acyl-ester intermediate" evidence="7">
    <location>
        <position position="88"/>
    </location>
</feature>
<dbReference type="Pfam" id="PF00768">
    <property type="entry name" value="Peptidase_S11"/>
    <property type="match status" value="1"/>
</dbReference>
<gene>
    <name evidence="12" type="ORF">CCALI_01019</name>
</gene>
<name>S0EWY7_CHTCT</name>
<dbReference type="GO" id="GO:0071555">
    <property type="term" value="P:cell wall organization"/>
    <property type="evidence" value="ECO:0007669"/>
    <property type="project" value="UniProtKB-KW"/>
</dbReference>
<dbReference type="STRING" id="454171.CP488_00137"/>
<feature type="compositionally biased region" description="Low complexity" evidence="10">
    <location>
        <begin position="418"/>
        <end position="431"/>
    </location>
</feature>
<keyword evidence="13" id="KW-1185">Reference proteome</keyword>
<feature type="active site" description="Proton acceptor" evidence="7">
    <location>
        <position position="91"/>
    </location>
</feature>
<evidence type="ECO:0000256" key="7">
    <source>
        <dbReference type="PIRSR" id="PIRSR618044-1"/>
    </source>
</evidence>
<dbReference type="PATRIC" id="fig|1303518.3.peg.1033"/>
<evidence type="ECO:0000256" key="6">
    <source>
        <dbReference type="ARBA" id="ARBA00023316"/>
    </source>
</evidence>
<organism evidence="12 13">
    <name type="scientific">Chthonomonas calidirosea (strain DSM 23976 / ICMP 18418 / T49)</name>
    <dbReference type="NCBI Taxonomy" id="1303518"/>
    <lineage>
        <taxon>Bacteria</taxon>
        <taxon>Bacillati</taxon>
        <taxon>Armatimonadota</taxon>
        <taxon>Chthonomonadia</taxon>
        <taxon>Chthonomonadales</taxon>
        <taxon>Chthonomonadaceae</taxon>
        <taxon>Chthonomonas</taxon>
    </lineage>
</organism>
<keyword evidence="4" id="KW-0133">Cell shape</keyword>
<evidence type="ECO:0000256" key="4">
    <source>
        <dbReference type="ARBA" id="ARBA00022960"/>
    </source>
</evidence>
<dbReference type="GO" id="GO:0009002">
    <property type="term" value="F:serine-type D-Ala-D-Ala carboxypeptidase activity"/>
    <property type="evidence" value="ECO:0007669"/>
    <property type="project" value="InterPro"/>
</dbReference>
<evidence type="ECO:0000256" key="10">
    <source>
        <dbReference type="SAM" id="MobiDB-lite"/>
    </source>
</evidence>
<dbReference type="InterPro" id="IPR001967">
    <property type="entry name" value="Peptidase_S11_N"/>
</dbReference>
<dbReference type="PANTHER" id="PTHR21581:SF6">
    <property type="entry name" value="TRAFFICKING PROTEIN PARTICLE COMPLEX SUBUNIT 12"/>
    <property type="match status" value="1"/>
</dbReference>
<dbReference type="InterPro" id="IPR016024">
    <property type="entry name" value="ARM-type_fold"/>
</dbReference>
<dbReference type="EMBL" id="HF951689">
    <property type="protein sequence ID" value="CCW34841.1"/>
    <property type="molecule type" value="Genomic_DNA"/>
</dbReference>
<dbReference type="InterPro" id="IPR004155">
    <property type="entry name" value="PBS_lyase_HEAT"/>
</dbReference>
<feature type="domain" description="Peptidase S11 D-alanyl-D-alanine carboxypeptidase A N-terminal" evidence="11">
    <location>
        <begin position="55"/>
        <end position="294"/>
    </location>
</feature>
<dbReference type="InterPro" id="IPR018044">
    <property type="entry name" value="Peptidase_S11"/>
</dbReference>
<dbReference type="PRINTS" id="PR00725">
    <property type="entry name" value="DADACBPTASE1"/>
</dbReference>
<dbReference type="GO" id="GO:0006508">
    <property type="term" value="P:proteolysis"/>
    <property type="evidence" value="ECO:0007669"/>
    <property type="project" value="InterPro"/>
</dbReference>
<dbReference type="KEGG" id="ccz:CCALI_01019"/>
<feature type="compositionally biased region" description="Low complexity" evidence="10">
    <location>
        <begin position="384"/>
        <end position="399"/>
    </location>
</feature>
<dbReference type="InParanoid" id="S0EWY7"/>
<evidence type="ECO:0000313" key="12">
    <source>
        <dbReference type="EMBL" id="CCW34841.1"/>
    </source>
</evidence>
<dbReference type="SUPFAM" id="SSF48371">
    <property type="entry name" value="ARM repeat"/>
    <property type="match status" value="1"/>
</dbReference>
<dbReference type="AlphaFoldDB" id="S0EWY7"/>
<keyword evidence="6" id="KW-0961">Cell wall biogenesis/degradation</keyword>